<sequence length="187" mass="20888">MYRQSGIVVSDADCGAVGSGFESRRNAVVPKVVPRTPRGPRYYSGDPWKIKIDLGVHEQRQGVPASWVLSPFARGLSQIPNTEESIQIQEHLFEVSTNEGLKPMLQQGQKQILITKIDPNFISAFWVIVQKLLTTFPSCNLVERGFSAVKKYQHIQTSACGDLRLLLINIETVINTLLTSHQVHPSH</sequence>
<organism evidence="1 2">
    <name type="scientific">Trichonephila clavipes</name>
    <name type="common">Golden silk orbweaver</name>
    <name type="synonym">Nephila clavipes</name>
    <dbReference type="NCBI Taxonomy" id="2585209"/>
    <lineage>
        <taxon>Eukaryota</taxon>
        <taxon>Metazoa</taxon>
        <taxon>Ecdysozoa</taxon>
        <taxon>Arthropoda</taxon>
        <taxon>Chelicerata</taxon>
        <taxon>Arachnida</taxon>
        <taxon>Araneae</taxon>
        <taxon>Araneomorphae</taxon>
        <taxon>Entelegynae</taxon>
        <taxon>Araneoidea</taxon>
        <taxon>Nephilidae</taxon>
        <taxon>Trichonephila</taxon>
    </lineage>
</organism>
<evidence type="ECO:0000313" key="2">
    <source>
        <dbReference type="Proteomes" id="UP000887159"/>
    </source>
</evidence>
<evidence type="ECO:0000313" key="1">
    <source>
        <dbReference type="EMBL" id="GFY35090.1"/>
    </source>
</evidence>
<reference evidence="1" key="1">
    <citation type="submission" date="2020-08" db="EMBL/GenBank/DDBJ databases">
        <title>Multicomponent nature underlies the extraordinary mechanical properties of spider dragline silk.</title>
        <authorList>
            <person name="Kono N."/>
            <person name="Nakamura H."/>
            <person name="Mori M."/>
            <person name="Yoshida Y."/>
            <person name="Ohtoshi R."/>
            <person name="Malay A.D."/>
            <person name="Moran D.A.P."/>
            <person name="Tomita M."/>
            <person name="Numata K."/>
            <person name="Arakawa K."/>
        </authorList>
    </citation>
    <scope>NUCLEOTIDE SEQUENCE</scope>
</reference>
<gene>
    <name evidence="1" type="ORF">TNCV_5044651</name>
</gene>
<proteinExistence type="predicted"/>
<dbReference type="AlphaFoldDB" id="A0A8X6WHS4"/>
<dbReference type="Proteomes" id="UP000887159">
    <property type="component" value="Unassembled WGS sequence"/>
</dbReference>
<protein>
    <submittedName>
        <fullName evidence="1">Uncharacterized protein</fullName>
    </submittedName>
</protein>
<comment type="caution">
    <text evidence="1">The sequence shown here is derived from an EMBL/GenBank/DDBJ whole genome shotgun (WGS) entry which is preliminary data.</text>
</comment>
<name>A0A8X6WHS4_TRICX</name>
<dbReference type="EMBL" id="BMAU01021430">
    <property type="protein sequence ID" value="GFY35090.1"/>
    <property type="molecule type" value="Genomic_DNA"/>
</dbReference>
<keyword evidence="2" id="KW-1185">Reference proteome</keyword>
<accession>A0A8X6WHS4</accession>